<proteinExistence type="predicted"/>
<evidence type="ECO:0000313" key="2">
    <source>
        <dbReference type="Proteomes" id="UP001141253"/>
    </source>
</evidence>
<keyword evidence="2" id="KW-1185">Reference proteome</keyword>
<protein>
    <submittedName>
        <fullName evidence="1">Uncharacterized protein</fullName>
    </submittedName>
</protein>
<organism evidence="1 2">
    <name type="scientific">Salix suchowensis</name>
    <dbReference type="NCBI Taxonomy" id="1278906"/>
    <lineage>
        <taxon>Eukaryota</taxon>
        <taxon>Viridiplantae</taxon>
        <taxon>Streptophyta</taxon>
        <taxon>Embryophyta</taxon>
        <taxon>Tracheophyta</taxon>
        <taxon>Spermatophyta</taxon>
        <taxon>Magnoliopsida</taxon>
        <taxon>eudicotyledons</taxon>
        <taxon>Gunneridae</taxon>
        <taxon>Pentapetalae</taxon>
        <taxon>rosids</taxon>
        <taxon>fabids</taxon>
        <taxon>Malpighiales</taxon>
        <taxon>Salicaceae</taxon>
        <taxon>Saliceae</taxon>
        <taxon>Salix</taxon>
    </lineage>
</organism>
<dbReference type="Proteomes" id="UP001141253">
    <property type="component" value="Chromosome 1"/>
</dbReference>
<evidence type="ECO:0000313" key="1">
    <source>
        <dbReference type="EMBL" id="KAJ6393221.1"/>
    </source>
</evidence>
<reference evidence="1" key="1">
    <citation type="submission" date="2022-10" db="EMBL/GenBank/DDBJ databases">
        <authorList>
            <person name="Hyden B.L."/>
            <person name="Feng K."/>
            <person name="Yates T."/>
            <person name="Jawdy S."/>
            <person name="Smart L.B."/>
            <person name="Muchero W."/>
        </authorList>
    </citation>
    <scope>NUCLEOTIDE SEQUENCE</scope>
    <source>
        <tissue evidence="1">Shoot tip</tissue>
    </source>
</reference>
<reference evidence="1" key="2">
    <citation type="journal article" date="2023" name="Int. J. Mol. Sci.">
        <title>De Novo Assembly and Annotation of 11 Diverse Shrub Willow (Salix) Genomes Reveals Novel Gene Organization in Sex-Linked Regions.</title>
        <authorList>
            <person name="Hyden B."/>
            <person name="Feng K."/>
            <person name="Yates T.B."/>
            <person name="Jawdy S."/>
            <person name="Cereghino C."/>
            <person name="Smart L.B."/>
            <person name="Muchero W."/>
        </authorList>
    </citation>
    <scope>NUCLEOTIDE SEQUENCE</scope>
    <source>
        <tissue evidence="1">Shoot tip</tissue>
    </source>
</reference>
<gene>
    <name evidence="1" type="ORF">OIU77_022654</name>
</gene>
<accession>A0ABQ9C5F9</accession>
<name>A0ABQ9C5F9_9ROSI</name>
<comment type="caution">
    <text evidence="1">The sequence shown here is derived from an EMBL/GenBank/DDBJ whole genome shotgun (WGS) entry which is preliminary data.</text>
</comment>
<sequence length="83" mass="9413">MEKVLDIGILSALLSKSDLLVEFQNIIDVLTLEIPSHLSNHAIAHREWLKIAIITISLHLKFLLGEMPMVIQMFPHSHLQFCG</sequence>
<dbReference type="EMBL" id="JAPFFI010000005">
    <property type="protein sequence ID" value="KAJ6393221.1"/>
    <property type="molecule type" value="Genomic_DNA"/>
</dbReference>